<evidence type="ECO:0000313" key="2">
    <source>
        <dbReference type="Proteomes" id="UP000295221"/>
    </source>
</evidence>
<sequence>MTENKAMSHIINYVKVFQQSLHRACEKTRLITRSPL</sequence>
<proteinExistence type="predicted"/>
<dbReference type="EMBL" id="SLWK01000001">
    <property type="protein sequence ID" value="TCO10477.1"/>
    <property type="molecule type" value="Genomic_DNA"/>
</dbReference>
<evidence type="ECO:0000313" key="1">
    <source>
        <dbReference type="EMBL" id="TCO10477.1"/>
    </source>
</evidence>
<reference evidence="1 2" key="1">
    <citation type="submission" date="2019-03" db="EMBL/GenBank/DDBJ databases">
        <title>Genomic Encyclopedia of Type Strains, Phase IV (KMG-IV): sequencing the most valuable type-strain genomes for metagenomic binning, comparative biology and taxonomic classification.</title>
        <authorList>
            <person name="Goeker M."/>
        </authorList>
    </citation>
    <scope>NUCLEOTIDE SEQUENCE [LARGE SCALE GENOMIC DNA]</scope>
    <source>
        <strain evidence="1 2">DSM 24179</strain>
    </source>
</reference>
<dbReference type="AlphaFoldDB" id="A0A4R2GN76"/>
<dbReference type="Proteomes" id="UP000295221">
    <property type="component" value="Unassembled WGS sequence"/>
</dbReference>
<name>A0A4R2GN76_9BACT</name>
<accession>A0A4R2GN76</accession>
<comment type="caution">
    <text evidence="1">The sequence shown here is derived from an EMBL/GenBank/DDBJ whole genome shotgun (WGS) entry which is preliminary data.</text>
</comment>
<gene>
    <name evidence="1" type="ORF">EV194_101107</name>
</gene>
<protein>
    <submittedName>
        <fullName evidence="1">Uncharacterized protein</fullName>
    </submittedName>
</protein>
<organism evidence="1 2">
    <name type="scientific">Natronoflexus pectinivorans</name>
    <dbReference type="NCBI Taxonomy" id="682526"/>
    <lineage>
        <taxon>Bacteria</taxon>
        <taxon>Pseudomonadati</taxon>
        <taxon>Bacteroidota</taxon>
        <taxon>Bacteroidia</taxon>
        <taxon>Marinilabiliales</taxon>
        <taxon>Marinilabiliaceae</taxon>
        <taxon>Natronoflexus</taxon>
    </lineage>
</organism>
<keyword evidence="2" id="KW-1185">Reference proteome</keyword>